<protein>
    <submittedName>
        <fullName evidence="2">Uncharacterized protein</fullName>
    </submittedName>
</protein>
<proteinExistence type="predicted"/>
<keyword evidence="1" id="KW-0732">Signal</keyword>
<gene>
    <name evidence="2" type="ORF">SAMN04487998_0594</name>
</gene>
<dbReference type="RefSeq" id="WP_143069673.1">
    <property type="nucleotide sequence ID" value="NZ_FOHS01000001.1"/>
</dbReference>
<accession>A0A1I0A508</accession>
<evidence type="ECO:0000313" key="2">
    <source>
        <dbReference type="EMBL" id="SES89252.1"/>
    </source>
</evidence>
<dbReference type="STRING" id="82805.SAMN04487998_0594"/>
<evidence type="ECO:0000313" key="3">
    <source>
        <dbReference type="Proteomes" id="UP000198697"/>
    </source>
</evidence>
<reference evidence="3" key="1">
    <citation type="submission" date="2016-10" db="EMBL/GenBank/DDBJ databases">
        <authorList>
            <person name="Varghese N."/>
            <person name="Submissions S."/>
        </authorList>
    </citation>
    <scope>NUCLEOTIDE SEQUENCE [LARGE SCALE GENOMIC DNA]</scope>
    <source>
        <strain evidence="3">DSM 15310</strain>
    </source>
</reference>
<evidence type="ECO:0000256" key="1">
    <source>
        <dbReference type="SAM" id="SignalP"/>
    </source>
</evidence>
<feature type="chain" id="PRO_5011457929" evidence="1">
    <location>
        <begin position="22"/>
        <end position="228"/>
    </location>
</feature>
<keyword evidence="3" id="KW-1185">Reference proteome</keyword>
<dbReference type="OrthoDB" id="1100868at2"/>
<name>A0A1I0A508_9BACT</name>
<dbReference type="AlphaFoldDB" id="A0A1I0A508"/>
<organism evidence="2 3">
    <name type="scientific">Hymenobacter actinosclerus</name>
    <dbReference type="NCBI Taxonomy" id="82805"/>
    <lineage>
        <taxon>Bacteria</taxon>
        <taxon>Pseudomonadati</taxon>
        <taxon>Bacteroidota</taxon>
        <taxon>Cytophagia</taxon>
        <taxon>Cytophagales</taxon>
        <taxon>Hymenobacteraceae</taxon>
        <taxon>Hymenobacter</taxon>
    </lineage>
</organism>
<feature type="signal peptide" evidence="1">
    <location>
        <begin position="1"/>
        <end position="21"/>
    </location>
</feature>
<dbReference type="EMBL" id="FOHS01000001">
    <property type="protein sequence ID" value="SES89252.1"/>
    <property type="molecule type" value="Genomic_DNA"/>
</dbReference>
<sequence>MRLPLLLVVFLLAAHVLTAQSLPFESATRKAWQPNQNVLATDFQAAPSEQLRRLEKQAGLLVDSRVSLSSVLDVPRRKRDRGPMLEKAYFAALWLKDQSATLTTDTVELAKHRIIFDLAELAARQARQSLQQLQDSTQAYGTVYIYYVPVANRACAWYYEQTAAYTKALYVDKNPAAYAEWRKLVRVALQATAAYATTTQDAQRLLTNQPIEPAYEKSATTLGALGCK</sequence>
<dbReference type="Proteomes" id="UP000198697">
    <property type="component" value="Unassembled WGS sequence"/>
</dbReference>